<dbReference type="EMBL" id="CP000817">
    <property type="protein sequence ID" value="ACA39110.1"/>
    <property type="molecule type" value="Genomic_DNA"/>
</dbReference>
<reference evidence="1 2" key="1">
    <citation type="journal article" date="2008" name="J. Bacteriol.">
        <title>Complete genome sequence of the mosquitocidal bacterium Bacillus sphaericus C3-41 and comparison with those of closely related Bacillus species.</title>
        <authorList>
            <person name="Hu X."/>
            <person name="Fan W."/>
            <person name="Han B."/>
            <person name="Liu H."/>
            <person name="Zheng D."/>
            <person name="Li Q."/>
            <person name="Dong W."/>
            <person name="Yan J."/>
            <person name="Gao M."/>
            <person name="Berry C."/>
            <person name="Yuan Z."/>
        </authorList>
    </citation>
    <scope>NUCLEOTIDE SEQUENCE [LARGE SCALE GENOMIC DNA]</scope>
    <source>
        <strain evidence="1 2">C3-41</strain>
    </source>
</reference>
<evidence type="ECO:0000313" key="1">
    <source>
        <dbReference type="EMBL" id="ACA39110.1"/>
    </source>
</evidence>
<protein>
    <submittedName>
        <fullName evidence="1">Uncharacterized protein</fullName>
    </submittedName>
</protein>
<organism evidence="1 2">
    <name type="scientific">Lysinibacillus sphaericus (strain C3-41)</name>
    <dbReference type="NCBI Taxonomy" id="444177"/>
    <lineage>
        <taxon>Bacteria</taxon>
        <taxon>Bacillati</taxon>
        <taxon>Bacillota</taxon>
        <taxon>Bacilli</taxon>
        <taxon>Bacillales</taxon>
        <taxon>Bacillaceae</taxon>
        <taxon>Lysinibacillus</taxon>
    </lineage>
</organism>
<dbReference type="AlphaFoldDB" id="B1HQG3"/>
<dbReference type="KEGG" id="lsp:Bsph_1510"/>
<dbReference type="HOGENOM" id="CLU_2825990_0_0_9"/>
<gene>
    <name evidence="1" type="ordered locus">Bsph_1510</name>
</gene>
<dbReference type="Proteomes" id="UP000002164">
    <property type="component" value="Chromosome"/>
</dbReference>
<sequence length="66" mass="7481">MNLYVNLSIVTIRNSNFLFIFLSITMNKTEISKKGDGFLCWRDTICIDSGNKNLFLINDSTKEDGG</sequence>
<evidence type="ECO:0000313" key="2">
    <source>
        <dbReference type="Proteomes" id="UP000002164"/>
    </source>
</evidence>
<name>B1HQG3_LYSSC</name>
<proteinExistence type="predicted"/>
<accession>B1HQG3</accession>
<dbReference type="EnsemblBacteria" id="ACA39110">
    <property type="protein sequence ID" value="ACA39110"/>
    <property type="gene ID" value="Bsph_1510"/>
</dbReference>